<dbReference type="InterPro" id="IPR050583">
    <property type="entry name" value="Mycobacterial_A85_antigen"/>
</dbReference>
<feature type="region of interest" description="Disordered" evidence="5">
    <location>
        <begin position="1"/>
        <end position="29"/>
    </location>
</feature>
<dbReference type="GO" id="GO:0008849">
    <property type="term" value="F:enterochelin esterase activity"/>
    <property type="evidence" value="ECO:0007669"/>
    <property type="project" value="InterPro"/>
</dbReference>
<reference evidence="7 8" key="1">
    <citation type="submission" date="2020-08" db="EMBL/GenBank/DDBJ databases">
        <title>Sequencing the genomes of 1000 actinobacteria strains.</title>
        <authorList>
            <person name="Klenk H.-P."/>
        </authorList>
    </citation>
    <scope>NUCLEOTIDE SEQUENCE [LARGE SCALE GENOMIC DNA]</scope>
    <source>
        <strain evidence="7 8">DSM 44230</strain>
    </source>
</reference>
<name>A0A7W7FW95_9PSEU</name>
<proteinExistence type="inferred from homology"/>
<dbReference type="GO" id="GO:0005737">
    <property type="term" value="C:cytoplasm"/>
    <property type="evidence" value="ECO:0007669"/>
    <property type="project" value="UniProtKB-SubCell"/>
</dbReference>
<comment type="subcellular location">
    <subcellularLocation>
        <location evidence="1">Cytoplasm</location>
    </subcellularLocation>
</comment>
<dbReference type="Gene3D" id="3.40.50.1820">
    <property type="entry name" value="alpha/beta hydrolase"/>
    <property type="match status" value="1"/>
</dbReference>
<evidence type="ECO:0000313" key="8">
    <source>
        <dbReference type="Proteomes" id="UP000533598"/>
    </source>
</evidence>
<dbReference type="AlphaFoldDB" id="A0A7W7FW95"/>
<evidence type="ECO:0000256" key="5">
    <source>
        <dbReference type="SAM" id="MobiDB-lite"/>
    </source>
</evidence>
<dbReference type="SUPFAM" id="SSF53474">
    <property type="entry name" value="alpha/beta-Hydrolases"/>
    <property type="match status" value="1"/>
</dbReference>
<dbReference type="GO" id="GO:0005506">
    <property type="term" value="F:iron ion binding"/>
    <property type="evidence" value="ECO:0007669"/>
    <property type="project" value="InterPro"/>
</dbReference>
<dbReference type="InterPro" id="IPR029058">
    <property type="entry name" value="AB_hydrolase_fold"/>
</dbReference>
<dbReference type="NCBIfam" id="NF007758">
    <property type="entry name" value="PRK10439.1"/>
    <property type="match status" value="1"/>
</dbReference>
<dbReference type="InterPro" id="IPR014756">
    <property type="entry name" value="Ig_E-set"/>
</dbReference>
<comment type="similarity">
    <text evidence="4">Belongs to the Fes family.</text>
</comment>
<dbReference type="EMBL" id="JACHMH010000001">
    <property type="protein sequence ID" value="MBB4680032.1"/>
    <property type="molecule type" value="Genomic_DNA"/>
</dbReference>
<protein>
    <submittedName>
        <fullName evidence="7">Enterochelin esterase family protein</fullName>
    </submittedName>
</protein>
<feature type="domain" description="Enterochelin esterase N-terminal" evidence="6">
    <location>
        <begin position="68"/>
        <end position="183"/>
    </location>
</feature>
<keyword evidence="3" id="KW-0378">Hydrolase</keyword>
<evidence type="ECO:0000259" key="6">
    <source>
        <dbReference type="Pfam" id="PF11806"/>
    </source>
</evidence>
<dbReference type="PANTHER" id="PTHR48098">
    <property type="entry name" value="ENTEROCHELIN ESTERASE-RELATED"/>
    <property type="match status" value="1"/>
</dbReference>
<keyword evidence="8" id="KW-1185">Reference proteome</keyword>
<dbReference type="Pfam" id="PF11806">
    <property type="entry name" value="Enterochelin_N"/>
    <property type="match status" value="1"/>
</dbReference>
<evidence type="ECO:0000256" key="1">
    <source>
        <dbReference type="ARBA" id="ARBA00004496"/>
    </source>
</evidence>
<organism evidence="7 8">
    <name type="scientific">Crossiella cryophila</name>
    <dbReference type="NCBI Taxonomy" id="43355"/>
    <lineage>
        <taxon>Bacteria</taxon>
        <taxon>Bacillati</taxon>
        <taxon>Actinomycetota</taxon>
        <taxon>Actinomycetes</taxon>
        <taxon>Pseudonocardiales</taxon>
        <taxon>Pseudonocardiaceae</taxon>
        <taxon>Crossiella</taxon>
    </lineage>
</organism>
<dbReference type="Proteomes" id="UP000533598">
    <property type="component" value="Unassembled WGS sequence"/>
</dbReference>
<evidence type="ECO:0000256" key="3">
    <source>
        <dbReference type="ARBA" id="ARBA00022801"/>
    </source>
</evidence>
<comment type="caution">
    <text evidence="7">The sequence shown here is derived from an EMBL/GenBank/DDBJ whole genome shotgun (WGS) entry which is preliminary data.</text>
</comment>
<dbReference type="Pfam" id="PF00756">
    <property type="entry name" value="Esterase"/>
    <property type="match status" value="1"/>
</dbReference>
<dbReference type="PANTHER" id="PTHR48098:SF3">
    <property type="entry name" value="IRON(III) ENTEROBACTIN ESTERASE"/>
    <property type="match status" value="1"/>
</dbReference>
<keyword evidence="2" id="KW-0963">Cytoplasm</keyword>
<evidence type="ECO:0000313" key="7">
    <source>
        <dbReference type="EMBL" id="MBB4680032.1"/>
    </source>
</evidence>
<dbReference type="InterPro" id="IPR000801">
    <property type="entry name" value="Esterase-like"/>
</dbReference>
<gene>
    <name evidence="7" type="ORF">HNR67_006150</name>
</gene>
<accession>A0A7W7FW95</accession>
<dbReference type="GO" id="GO:0005975">
    <property type="term" value="P:carbohydrate metabolic process"/>
    <property type="evidence" value="ECO:0007669"/>
    <property type="project" value="UniProtKB-ARBA"/>
</dbReference>
<dbReference type="Gene3D" id="2.60.40.10">
    <property type="entry name" value="Immunoglobulins"/>
    <property type="match status" value="1"/>
</dbReference>
<dbReference type="SUPFAM" id="SSF81296">
    <property type="entry name" value="E set domains"/>
    <property type="match status" value="1"/>
</dbReference>
<evidence type="ECO:0000256" key="4">
    <source>
        <dbReference type="ARBA" id="ARBA00024201"/>
    </source>
</evidence>
<dbReference type="GO" id="GO:0006826">
    <property type="term" value="P:iron ion transport"/>
    <property type="evidence" value="ECO:0007669"/>
    <property type="project" value="InterPro"/>
</dbReference>
<sequence length="435" mass="47892">MAEFPNPRRLPAVPPHNRRPTPPPLAESPRVRALAGADSATLAAFWRQVEGEGTPLVEPDADDEYRIVTFLWRDAGQGAVLLHANKLTDYNDLGPSLLRLLPGTDVWHRSYRLRADWRGTYQLAPLAEPPGAPEVWRGPERARWRELQALAVSDPLNPSTLPNKFGGPALSLGELADAPSQQWSFPRPDRPVGRLTEHRFDSAVLGNSREVWLYRPTGAEHADLPLLVLFDGEVWAGDLGATHTLDNLIAEGEIPPMAALLVSSLDLPSRVVELACDELFLRMLTEELLPWAGRQLPLTSDPRRTVVAGQSLGGLTAAFAGLRAPHRFGNVLAQSGSFWWPSGTAYEAGAQWLTQAVAAEDKLPVAFDLEVGLLEWELLEPTRRLRDVLRAKGYDLSYREFHGGHDSACWRGGLADGLRALTARWATAEKEATRA</sequence>
<dbReference type="InterPro" id="IPR021764">
    <property type="entry name" value="Enterochelin_esterase_N"/>
</dbReference>
<dbReference type="InterPro" id="IPR013783">
    <property type="entry name" value="Ig-like_fold"/>
</dbReference>
<evidence type="ECO:0000256" key="2">
    <source>
        <dbReference type="ARBA" id="ARBA00022490"/>
    </source>
</evidence>
<dbReference type="RefSeq" id="WP_185005711.1">
    <property type="nucleotide sequence ID" value="NZ_BAAAUI010000019.1"/>
</dbReference>